<dbReference type="PANTHER" id="PTHR30405">
    <property type="entry name" value="TRANSPOSASE"/>
    <property type="match status" value="1"/>
</dbReference>
<dbReference type="InterPro" id="IPR010095">
    <property type="entry name" value="Cas12f1-like_TNB"/>
</dbReference>
<dbReference type="InterPro" id="IPR024930">
    <property type="entry name" value="Skp_dom_sf"/>
</dbReference>
<keyword evidence="13" id="KW-1185">Reference proteome</keyword>
<keyword evidence="4" id="KW-0479">Metal-binding</keyword>
<accession>A0ABU0N387</accession>
<evidence type="ECO:0000256" key="6">
    <source>
        <dbReference type="ARBA" id="ARBA00023125"/>
    </source>
</evidence>
<keyword evidence="6" id="KW-0238">DNA-binding</keyword>
<dbReference type="SUPFAM" id="SSF111384">
    <property type="entry name" value="OmpH-like"/>
    <property type="match status" value="1"/>
</dbReference>
<gene>
    <name evidence="12" type="ORF">QOZ92_002757</name>
</gene>
<dbReference type="NCBIfam" id="NF040570">
    <property type="entry name" value="guided_TnpB"/>
    <property type="match status" value="1"/>
</dbReference>
<dbReference type="Proteomes" id="UP001232584">
    <property type="component" value="Unassembled WGS sequence"/>
</dbReference>
<comment type="similarity">
    <text evidence="1">In the C-terminal section; belongs to the transposase 35 family.</text>
</comment>
<evidence type="ECO:0000256" key="8">
    <source>
        <dbReference type="SAM" id="Coils"/>
    </source>
</evidence>
<evidence type="ECO:0000256" key="4">
    <source>
        <dbReference type="ARBA" id="ARBA00022723"/>
    </source>
</evidence>
<feature type="coiled-coil region" evidence="8">
    <location>
        <begin position="247"/>
        <end position="313"/>
    </location>
</feature>
<feature type="domain" description="Transposase putative helix-turn-helix" evidence="11">
    <location>
        <begin position="39"/>
        <end position="80"/>
    </location>
</feature>
<evidence type="ECO:0000256" key="5">
    <source>
        <dbReference type="ARBA" id="ARBA00022833"/>
    </source>
</evidence>
<evidence type="ECO:0000259" key="11">
    <source>
        <dbReference type="Pfam" id="PF12323"/>
    </source>
</evidence>
<evidence type="ECO:0000313" key="12">
    <source>
        <dbReference type="EMBL" id="MDQ0557622.1"/>
    </source>
</evidence>
<evidence type="ECO:0000256" key="1">
    <source>
        <dbReference type="ARBA" id="ARBA00008761"/>
    </source>
</evidence>
<sequence>MDTIDKKICIKCGIEKPIKPDFKKKNDTVCKECKEKTIIKSYKVKLYPTKDQEFMMFKIAGACRFIYNWSLNKQNKHYEEVKDNEKIKNKFINSFDMAKLITQLKKEEGFEWLSNVPKTALDGAATDCCEAFIKMFKGNSERPRFKSKNKTKPSFLNRLDGKSPVVKVNETHVSIAKVGRVKYRGQLTSYLDKYTNCRISYDGIDWWASMGIEFEKILNDEVNINTIGIDLGVKDLAVISTEKVYENINKTKEIKQLEKKLKRFQRQLSRKYDDLKEGTCYKKGEKLFKTKNIIKLEKEIKKIHRKLNRKRDDYRHNFTADIIKMNPKKVVIEDLNVSGMMKNKHLSRAIAQQGFYEIKRQLEYKTKLNGIELVIADRFYPSSKTCSNCGSYKEDLKLKDRKYMCNACGIVIDRDLNAAINLSKYKII</sequence>
<dbReference type="InterPro" id="IPR021027">
    <property type="entry name" value="Transposase_put_HTH"/>
</dbReference>
<proteinExistence type="inferred from homology"/>
<dbReference type="InterPro" id="IPR001959">
    <property type="entry name" value="Transposase"/>
</dbReference>
<comment type="similarity">
    <text evidence="2">In the N-terminal section; belongs to the transposase 2 family.</text>
</comment>
<evidence type="ECO:0000259" key="10">
    <source>
        <dbReference type="Pfam" id="PF07282"/>
    </source>
</evidence>
<feature type="domain" description="Probable transposase IS891/IS1136/IS1341" evidence="9">
    <location>
        <begin position="213"/>
        <end position="343"/>
    </location>
</feature>
<dbReference type="Pfam" id="PF12323">
    <property type="entry name" value="HTH_OrfB_IS605"/>
    <property type="match status" value="1"/>
</dbReference>
<dbReference type="RefSeq" id="WP_331497621.1">
    <property type="nucleotide sequence ID" value="NZ_BAAACE010000028.1"/>
</dbReference>
<feature type="domain" description="Cas12f1-like TNB" evidence="10">
    <location>
        <begin position="355"/>
        <end position="422"/>
    </location>
</feature>
<evidence type="ECO:0000313" key="13">
    <source>
        <dbReference type="Proteomes" id="UP001232584"/>
    </source>
</evidence>
<evidence type="ECO:0000256" key="2">
    <source>
        <dbReference type="ARBA" id="ARBA00011044"/>
    </source>
</evidence>
<keyword evidence="3" id="KW-0815">Transposition</keyword>
<dbReference type="InterPro" id="IPR051399">
    <property type="entry name" value="RNA-guided_DNA_endo/Transpos"/>
</dbReference>
<keyword evidence="5" id="KW-0862">Zinc</keyword>
<dbReference type="EMBL" id="JAUSWG010000013">
    <property type="protein sequence ID" value="MDQ0557622.1"/>
    <property type="molecule type" value="Genomic_DNA"/>
</dbReference>
<evidence type="ECO:0000259" key="9">
    <source>
        <dbReference type="Pfam" id="PF01385"/>
    </source>
</evidence>
<dbReference type="Pfam" id="PF01385">
    <property type="entry name" value="OrfB_IS605"/>
    <property type="match status" value="1"/>
</dbReference>
<protein>
    <submittedName>
        <fullName evidence="12">Transposase</fullName>
    </submittedName>
</protein>
<keyword evidence="7" id="KW-0233">DNA recombination</keyword>
<dbReference type="NCBIfam" id="TIGR01766">
    <property type="entry name" value="IS200/IS605 family accessory protein TnpB-like domain"/>
    <property type="match status" value="1"/>
</dbReference>
<dbReference type="PANTHER" id="PTHR30405:SF25">
    <property type="entry name" value="RNA-GUIDED DNA ENDONUCLEASE INSQ-RELATED"/>
    <property type="match status" value="1"/>
</dbReference>
<dbReference type="Pfam" id="PF07282">
    <property type="entry name" value="Cas12f1-like_TNB"/>
    <property type="match status" value="1"/>
</dbReference>
<name>A0ABU0N387_9FIRM</name>
<comment type="caution">
    <text evidence="12">The sequence shown here is derived from an EMBL/GenBank/DDBJ whole genome shotgun (WGS) entry which is preliminary data.</text>
</comment>
<evidence type="ECO:0000256" key="7">
    <source>
        <dbReference type="ARBA" id="ARBA00023172"/>
    </source>
</evidence>
<reference evidence="12 13" key="1">
    <citation type="submission" date="2023-07" db="EMBL/GenBank/DDBJ databases">
        <title>Genomic Encyclopedia of Type Strains, Phase IV (KMG-IV): sequencing the most valuable type-strain genomes for metagenomic binning, comparative biology and taxonomic classification.</title>
        <authorList>
            <person name="Goeker M."/>
        </authorList>
    </citation>
    <scope>NUCLEOTIDE SEQUENCE [LARGE SCALE GENOMIC DNA]</scope>
    <source>
        <strain evidence="12 13">DSM 15049</strain>
    </source>
</reference>
<keyword evidence="8" id="KW-0175">Coiled coil</keyword>
<evidence type="ECO:0000256" key="3">
    <source>
        <dbReference type="ARBA" id="ARBA00022578"/>
    </source>
</evidence>
<organism evidence="12 13">
    <name type="scientific">Paraclostridium ghonii</name>
    <dbReference type="NCBI Taxonomy" id="29358"/>
    <lineage>
        <taxon>Bacteria</taxon>
        <taxon>Bacillati</taxon>
        <taxon>Bacillota</taxon>
        <taxon>Clostridia</taxon>
        <taxon>Peptostreptococcales</taxon>
        <taxon>Peptostreptococcaceae</taxon>
        <taxon>Paraclostridium</taxon>
    </lineage>
</organism>